<dbReference type="OrthoDB" id="5855668at2759"/>
<comment type="similarity">
    <text evidence="1">Belongs to the copine family.</text>
</comment>
<dbReference type="Pfam" id="PF07002">
    <property type="entry name" value="Copine"/>
    <property type="match status" value="1"/>
</dbReference>
<evidence type="ECO:0000259" key="2">
    <source>
        <dbReference type="PROSITE" id="PS50004"/>
    </source>
</evidence>
<dbReference type="PROSITE" id="PS50004">
    <property type="entry name" value="C2"/>
    <property type="match status" value="1"/>
</dbReference>
<sequence length="563" mass="61955">MPTPVHLFVSCSGLIGHGITATDKPSAVVYLESVPESGQPCVIACTDMVRDSATPTFSKPIIVTYAFESIQRFRFVVVDMPASKSPSTSDYNKNDVIGICCVTLGQIMCASSGSFSAYLDLRGKTNGMIKIRPVPQENIKTLKLTLHGTNLDKKDFLGKSDPYIIISRLEENGEKRKVYETEIIRNTLNPEWLPIELPVGQLVDVSKSDHMNRSIVFDCYDWDRDTSHDHIGSATCKLSALTTGVSIPLLNYKKLKSSSYKNSGCLFIQSAEIVREYTFHDYISGGTDVSVGVAIDFSSHCGNISNPNSLHFVDRSGAWNDTMRALDAVLSVLEPYDTDRAIPLYGFGAELPGPMAGNTTDFHVNGDPNTPYIYGRSSALAAYSNCVPRLTQVDQAYLAPIISRFSYTLEQSQNPRSYMILLVLTQGKLADFEATMEALIHASTHAMSVVIVGLGPGDHEQLYRLDGDDKKLITKDGRYASRDIVQFVPFNKYTKEVHRGEALARDGTFFQHRFCTPTGEAGGNWIVVIAVLHEIPDQLVSYMKSKGIVPVNVKDKSSSNSPV</sequence>
<gene>
    <name evidence="3" type="ORF">BCR44DRAFT_1280912</name>
</gene>
<dbReference type="PANTHER" id="PTHR10857:SF106">
    <property type="entry name" value="C2 DOMAIN-CONTAINING PROTEIN"/>
    <property type="match status" value="1"/>
</dbReference>
<dbReference type="GO" id="GO:0005544">
    <property type="term" value="F:calcium-dependent phospholipid binding"/>
    <property type="evidence" value="ECO:0007669"/>
    <property type="project" value="InterPro"/>
</dbReference>
<evidence type="ECO:0000313" key="3">
    <source>
        <dbReference type="EMBL" id="ORZ38730.1"/>
    </source>
</evidence>
<dbReference type="InterPro" id="IPR045052">
    <property type="entry name" value="Copine"/>
</dbReference>
<accession>A0A1Y2HVV6</accession>
<dbReference type="PANTHER" id="PTHR10857">
    <property type="entry name" value="COPINE"/>
    <property type="match status" value="1"/>
</dbReference>
<dbReference type="SMART" id="SM00239">
    <property type="entry name" value="C2"/>
    <property type="match status" value="2"/>
</dbReference>
<proteinExistence type="inferred from homology"/>
<dbReference type="InterPro" id="IPR036465">
    <property type="entry name" value="vWFA_dom_sf"/>
</dbReference>
<reference evidence="3 4" key="1">
    <citation type="submission" date="2016-07" db="EMBL/GenBank/DDBJ databases">
        <title>Pervasive Adenine N6-methylation of Active Genes in Fungi.</title>
        <authorList>
            <consortium name="DOE Joint Genome Institute"/>
            <person name="Mondo S.J."/>
            <person name="Dannebaum R.O."/>
            <person name="Kuo R.C."/>
            <person name="Labutti K."/>
            <person name="Haridas S."/>
            <person name="Kuo A."/>
            <person name="Salamov A."/>
            <person name="Ahrendt S.R."/>
            <person name="Lipzen A."/>
            <person name="Sullivan W."/>
            <person name="Andreopoulos W.B."/>
            <person name="Clum A."/>
            <person name="Lindquist E."/>
            <person name="Daum C."/>
            <person name="Ramamoorthy G.K."/>
            <person name="Gryganskyi A."/>
            <person name="Culley D."/>
            <person name="Magnuson J.K."/>
            <person name="James T.Y."/>
            <person name="O'Malley M.A."/>
            <person name="Stajich J.E."/>
            <person name="Spatafora J.W."/>
            <person name="Visel A."/>
            <person name="Grigoriev I.V."/>
        </authorList>
    </citation>
    <scope>NUCLEOTIDE SEQUENCE [LARGE SCALE GENOMIC DNA]</scope>
    <source>
        <strain evidence="3 4">PL171</strain>
    </source>
</reference>
<dbReference type="AlphaFoldDB" id="A0A1Y2HVV6"/>
<protein>
    <submittedName>
        <fullName evidence="3">Copine-domain-containing protein</fullName>
    </submittedName>
</protein>
<evidence type="ECO:0000256" key="1">
    <source>
        <dbReference type="ARBA" id="ARBA00009048"/>
    </source>
</evidence>
<dbReference type="Pfam" id="PF00168">
    <property type="entry name" value="C2"/>
    <property type="match status" value="2"/>
</dbReference>
<keyword evidence="4" id="KW-1185">Reference proteome</keyword>
<comment type="caution">
    <text evidence="3">The sequence shown here is derived from an EMBL/GenBank/DDBJ whole genome shotgun (WGS) entry which is preliminary data.</text>
</comment>
<dbReference type="InterPro" id="IPR037768">
    <property type="entry name" value="C2B_Copine"/>
</dbReference>
<dbReference type="STRING" id="765915.A0A1Y2HVV6"/>
<dbReference type="GO" id="GO:0005886">
    <property type="term" value="C:plasma membrane"/>
    <property type="evidence" value="ECO:0007669"/>
    <property type="project" value="TreeGrafter"/>
</dbReference>
<dbReference type="GO" id="GO:0071277">
    <property type="term" value="P:cellular response to calcium ion"/>
    <property type="evidence" value="ECO:0007669"/>
    <property type="project" value="TreeGrafter"/>
</dbReference>
<dbReference type="SUPFAM" id="SSF53300">
    <property type="entry name" value="vWA-like"/>
    <property type="match status" value="1"/>
</dbReference>
<dbReference type="InterPro" id="IPR000008">
    <property type="entry name" value="C2_dom"/>
</dbReference>
<dbReference type="InterPro" id="IPR010734">
    <property type="entry name" value="Copine_C"/>
</dbReference>
<dbReference type="EMBL" id="MCFL01000007">
    <property type="protein sequence ID" value="ORZ38730.1"/>
    <property type="molecule type" value="Genomic_DNA"/>
</dbReference>
<dbReference type="CDD" id="cd04047">
    <property type="entry name" value="C2B_Copine"/>
    <property type="match status" value="1"/>
</dbReference>
<evidence type="ECO:0000313" key="4">
    <source>
        <dbReference type="Proteomes" id="UP000193411"/>
    </source>
</evidence>
<name>A0A1Y2HVV6_9FUNG</name>
<feature type="domain" description="C2" evidence="2">
    <location>
        <begin position="121"/>
        <end position="251"/>
    </location>
</feature>
<organism evidence="3 4">
    <name type="scientific">Catenaria anguillulae PL171</name>
    <dbReference type="NCBI Taxonomy" id="765915"/>
    <lineage>
        <taxon>Eukaryota</taxon>
        <taxon>Fungi</taxon>
        <taxon>Fungi incertae sedis</taxon>
        <taxon>Blastocladiomycota</taxon>
        <taxon>Blastocladiomycetes</taxon>
        <taxon>Blastocladiales</taxon>
        <taxon>Catenariaceae</taxon>
        <taxon>Catenaria</taxon>
    </lineage>
</organism>
<dbReference type="InterPro" id="IPR035892">
    <property type="entry name" value="C2_domain_sf"/>
</dbReference>
<dbReference type="Gene3D" id="2.60.40.150">
    <property type="entry name" value="C2 domain"/>
    <property type="match status" value="1"/>
</dbReference>
<dbReference type="SUPFAM" id="SSF49562">
    <property type="entry name" value="C2 domain (Calcium/lipid-binding domain, CaLB)"/>
    <property type="match status" value="2"/>
</dbReference>
<dbReference type="Proteomes" id="UP000193411">
    <property type="component" value="Unassembled WGS sequence"/>
</dbReference>